<evidence type="ECO:0000313" key="4">
    <source>
        <dbReference type="Proteomes" id="UP000238730"/>
    </source>
</evidence>
<protein>
    <submittedName>
        <fullName evidence="3">Peptidase S9</fullName>
    </submittedName>
</protein>
<dbReference type="InterPro" id="IPR001375">
    <property type="entry name" value="Peptidase_S9_cat"/>
</dbReference>
<dbReference type="Proteomes" id="UP000238730">
    <property type="component" value="Unassembled WGS sequence"/>
</dbReference>
<keyword evidence="1" id="KW-0378">Hydrolase</keyword>
<evidence type="ECO:0000313" key="3">
    <source>
        <dbReference type="EMBL" id="PQJ62700.1"/>
    </source>
</evidence>
<evidence type="ECO:0000256" key="1">
    <source>
        <dbReference type="ARBA" id="ARBA00022801"/>
    </source>
</evidence>
<dbReference type="GO" id="GO:0006508">
    <property type="term" value="P:proteolysis"/>
    <property type="evidence" value="ECO:0007669"/>
    <property type="project" value="InterPro"/>
</dbReference>
<dbReference type="PANTHER" id="PTHR42776:SF27">
    <property type="entry name" value="DIPEPTIDYL PEPTIDASE FAMILY MEMBER 6"/>
    <property type="match status" value="1"/>
</dbReference>
<reference evidence="3 4" key="1">
    <citation type="submission" date="2016-12" db="EMBL/GenBank/DDBJ databases">
        <title>Diversity of luminous bacteria.</title>
        <authorList>
            <person name="Yoshizawa S."/>
            <person name="Kogure K."/>
        </authorList>
    </citation>
    <scope>NUCLEOTIDE SEQUENCE [LARGE SCALE GENOMIC DNA]</scope>
    <source>
        <strain evidence="3 4">LC1-200</strain>
    </source>
</reference>
<dbReference type="SUPFAM" id="SSF82171">
    <property type="entry name" value="DPP6 N-terminal domain-like"/>
    <property type="match status" value="1"/>
</dbReference>
<gene>
    <name evidence="3" type="ORF">BTO08_20995</name>
</gene>
<dbReference type="AlphaFoldDB" id="A0A2S7VM00"/>
<proteinExistence type="predicted"/>
<sequence length="642" mass="72628">MKLIQTILLSSALLLLITGCIRPKEATHQSLTTQQLPILLDFKDLTTATNGTHSYQVSPDGEKLAWLKDSFDNNGNPYTALHFKNLKTGEKGKFNYWVSFFEWMPDSRNLIYVPHFDNMKSKIFFFDIEHPTQFVKPFYDKNNQINVVDFLFNDPENILVRHNGGDAKIFNLYRLNIKTKKETLLFKVDKELTIDGFIIDDRVKGGSIFAYIKDKRKIYKFGTDKLLFDAGKNGEVAHAMLNHSNNTLTILANNNSDKTQLIELDLATNAVNTLYSNKTVDVENYYFDSNHAPALAASYPDSQEVVTFNSNYKKLASTFYQKDKSGIVIFSTDSKNEKFTLSQYNEYGYNIYLYDTAKNKKELLSQSKSHHYTQFLATQKPIQFTSRDGLTLNGYITLPKGIKANNLPTVLLVHGGPHARDYWGFNTEAQLLANRGYAVIQVNFRGSTGYGYAFTSSGYGEFSKAMHNDLIDGVNWAVEQGITDPNNVAIMGASYGGYATLVGMTLTPDKFACGIDIFGISDLELMVNNFPEPWRRHEDIWVNYIGDFNDPDMKQQRAQQSPINFINNMNAPLLVIQGDSDAVVIPEHSRRFVEAAKKAGKDVQYWEMNNVGHHYGTPTQTRKLARKVDNFLSQCIGGRSAG</sequence>
<dbReference type="Gene3D" id="3.40.50.1820">
    <property type="entry name" value="alpha/beta hydrolase"/>
    <property type="match status" value="1"/>
</dbReference>
<comment type="caution">
    <text evidence="3">The sequence shown here is derived from an EMBL/GenBank/DDBJ whole genome shotgun (WGS) entry which is preliminary data.</text>
</comment>
<dbReference type="EMBL" id="MSCJ01000003">
    <property type="protein sequence ID" value="PQJ62700.1"/>
    <property type="molecule type" value="Genomic_DNA"/>
</dbReference>
<dbReference type="SUPFAM" id="SSF53474">
    <property type="entry name" value="alpha/beta-Hydrolases"/>
    <property type="match status" value="1"/>
</dbReference>
<feature type="domain" description="Peptidase S9 prolyl oligopeptidase catalytic" evidence="2">
    <location>
        <begin position="423"/>
        <end position="638"/>
    </location>
</feature>
<accession>A0A2S7VM00</accession>
<organism evidence="3 4">
    <name type="scientific">Photobacterium angustum</name>
    <dbReference type="NCBI Taxonomy" id="661"/>
    <lineage>
        <taxon>Bacteria</taxon>
        <taxon>Pseudomonadati</taxon>
        <taxon>Pseudomonadota</taxon>
        <taxon>Gammaproteobacteria</taxon>
        <taxon>Vibrionales</taxon>
        <taxon>Vibrionaceae</taxon>
        <taxon>Photobacterium</taxon>
    </lineage>
</organism>
<dbReference type="PANTHER" id="PTHR42776">
    <property type="entry name" value="SERINE PEPTIDASE S9 FAMILY MEMBER"/>
    <property type="match status" value="1"/>
</dbReference>
<dbReference type="Pfam" id="PF00326">
    <property type="entry name" value="Peptidase_S9"/>
    <property type="match status" value="1"/>
</dbReference>
<dbReference type="RefSeq" id="WP_105062484.1">
    <property type="nucleotide sequence ID" value="NZ_MSCJ01000003.1"/>
</dbReference>
<dbReference type="PROSITE" id="PS51257">
    <property type="entry name" value="PROKAR_LIPOPROTEIN"/>
    <property type="match status" value="1"/>
</dbReference>
<dbReference type="InterPro" id="IPR029058">
    <property type="entry name" value="AB_hydrolase_fold"/>
</dbReference>
<evidence type="ECO:0000259" key="2">
    <source>
        <dbReference type="Pfam" id="PF00326"/>
    </source>
</evidence>
<dbReference type="OrthoDB" id="4269629at2"/>
<name>A0A2S7VM00_PHOAN</name>
<dbReference type="GO" id="GO:0004252">
    <property type="term" value="F:serine-type endopeptidase activity"/>
    <property type="evidence" value="ECO:0007669"/>
    <property type="project" value="TreeGrafter"/>
</dbReference>